<evidence type="ECO:0000313" key="2">
    <source>
        <dbReference type="EMBL" id="PJA64521.1"/>
    </source>
</evidence>
<evidence type="ECO:0000259" key="1">
    <source>
        <dbReference type="Pfam" id="PF00534"/>
    </source>
</evidence>
<accession>A0A2M7YNH3</accession>
<dbReference type="InterPro" id="IPR001296">
    <property type="entry name" value="Glyco_trans_1"/>
</dbReference>
<dbReference type="Gene3D" id="3.40.50.2000">
    <property type="entry name" value="Glycogen Phosphorylase B"/>
    <property type="match status" value="2"/>
</dbReference>
<proteinExistence type="predicted"/>
<feature type="non-terminal residue" evidence="2">
    <location>
        <position position="1"/>
    </location>
</feature>
<feature type="domain" description="Glycosyl transferase family 1" evidence="1">
    <location>
        <begin position="2"/>
        <end position="142"/>
    </location>
</feature>
<dbReference type="Pfam" id="PF00534">
    <property type="entry name" value="Glycos_transf_1"/>
    <property type="match status" value="1"/>
</dbReference>
<dbReference type="EMBL" id="PFWF01000056">
    <property type="protein sequence ID" value="PJA64521.1"/>
    <property type="molecule type" value="Genomic_DNA"/>
</dbReference>
<dbReference type="GO" id="GO:0016757">
    <property type="term" value="F:glycosyltransferase activity"/>
    <property type="evidence" value="ECO:0007669"/>
    <property type="project" value="InterPro"/>
</dbReference>
<name>A0A2M7YNH3_9BACT</name>
<comment type="caution">
    <text evidence="2">The sequence shown here is derived from an EMBL/GenBank/DDBJ whole genome shotgun (WGS) entry which is preliminary data.</text>
</comment>
<protein>
    <recommendedName>
        <fullName evidence="1">Glycosyl transferase family 1 domain-containing protein</fullName>
    </recommendedName>
</protein>
<dbReference type="SUPFAM" id="SSF53756">
    <property type="entry name" value="UDP-Glycosyltransferase/glycogen phosphorylase"/>
    <property type="match status" value="1"/>
</dbReference>
<organism evidence="2 3">
    <name type="scientific">Candidatus Portnoybacteria bacterium CG_4_9_14_3_um_filter_40_10</name>
    <dbReference type="NCBI Taxonomy" id="1974804"/>
    <lineage>
        <taxon>Bacteria</taxon>
        <taxon>Candidatus Portnoyibacteriota</taxon>
    </lineage>
</organism>
<dbReference type="PANTHER" id="PTHR12526">
    <property type="entry name" value="GLYCOSYLTRANSFERASE"/>
    <property type="match status" value="1"/>
</dbReference>
<dbReference type="AlphaFoldDB" id="A0A2M7YNH3"/>
<dbReference type="Proteomes" id="UP000230434">
    <property type="component" value="Unassembled WGS sequence"/>
</dbReference>
<gene>
    <name evidence="2" type="ORF">CO159_02625</name>
</gene>
<dbReference type="PANTHER" id="PTHR12526:SF630">
    <property type="entry name" value="GLYCOSYLTRANSFERASE"/>
    <property type="match status" value="1"/>
</dbReference>
<sequence length="162" mass="18055">NLVTLIKAANLILNSEKLKEKKIIFAIIGSGPQEKSLKLQVKSLKLEDKILFLDALPEAHKYLKAFDVFTQPSIKEGLPYAILQAMAAGIPIVASNVGGIPEMITDNFNGFLIKPRDSEALAERILQILENSNLAQQFSQNSLEKIKDFSLGKMIRQTQEQY</sequence>
<reference evidence="3" key="1">
    <citation type="submission" date="2017-09" db="EMBL/GenBank/DDBJ databases">
        <title>Depth-based differentiation of microbial function through sediment-hosted aquifers and enrichment of novel symbionts in the deep terrestrial subsurface.</title>
        <authorList>
            <person name="Probst A.J."/>
            <person name="Ladd B."/>
            <person name="Jarett J.K."/>
            <person name="Geller-Mcgrath D.E."/>
            <person name="Sieber C.M.K."/>
            <person name="Emerson J.B."/>
            <person name="Anantharaman K."/>
            <person name="Thomas B.C."/>
            <person name="Malmstrom R."/>
            <person name="Stieglmeier M."/>
            <person name="Klingl A."/>
            <person name="Woyke T."/>
            <person name="Ryan C.M."/>
            <person name="Banfield J.F."/>
        </authorList>
    </citation>
    <scope>NUCLEOTIDE SEQUENCE [LARGE SCALE GENOMIC DNA]</scope>
</reference>
<evidence type="ECO:0000313" key="3">
    <source>
        <dbReference type="Proteomes" id="UP000230434"/>
    </source>
</evidence>